<evidence type="ECO:0000313" key="4">
    <source>
        <dbReference type="Proteomes" id="UP001177003"/>
    </source>
</evidence>
<feature type="domain" description="Myb/SANT-like" evidence="2">
    <location>
        <begin position="185"/>
        <end position="251"/>
    </location>
</feature>
<evidence type="ECO:0000313" key="3">
    <source>
        <dbReference type="EMBL" id="CAI9278819.1"/>
    </source>
</evidence>
<dbReference type="Proteomes" id="UP001177003">
    <property type="component" value="Chromosome 4"/>
</dbReference>
<evidence type="ECO:0000256" key="1">
    <source>
        <dbReference type="SAM" id="MobiDB-lite"/>
    </source>
</evidence>
<feature type="compositionally biased region" description="Low complexity" evidence="1">
    <location>
        <begin position="368"/>
        <end position="383"/>
    </location>
</feature>
<dbReference type="EMBL" id="OX465080">
    <property type="protein sequence ID" value="CAI9278819.1"/>
    <property type="molecule type" value="Genomic_DNA"/>
</dbReference>
<feature type="region of interest" description="Disordered" evidence="1">
    <location>
        <begin position="83"/>
        <end position="109"/>
    </location>
</feature>
<feature type="compositionally biased region" description="Basic residues" evidence="1">
    <location>
        <begin position="171"/>
        <end position="181"/>
    </location>
</feature>
<accession>A0AA35YRK3</accession>
<dbReference type="PANTHER" id="PTHR31704:SF40">
    <property type="entry name" value="MYB_SANT-LIKE DOMAIN-CONTAINING PROTEIN"/>
    <property type="match status" value="1"/>
</dbReference>
<dbReference type="PANTHER" id="PTHR31704">
    <property type="entry name" value="MYB/SANT-LIKE DNA-BINDING DOMAIN PROTEIN-RELATED"/>
    <property type="match status" value="1"/>
</dbReference>
<reference evidence="3" key="1">
    <citation type="submission" date="2023-04" db="EMBL/GenBank/DDBJ databases">
        <authorList>
            <person name="Vijverberg K."/>
            <person name="Xiong W."/>
            <person name="Schranz E."/>
        </authorList>
    </citation>
    <scope>NUCLEOTIDE SEQUENCE</scope>
</reference>
<dbReference type="AlphaFoldDB" id="A0AA35YRK3"/>
<feature type="region of interest" description="Disordered" evidence="1">
    <location>
        <begin position="309"/>
        <end position="388"/>
    </location>
</feature>
<feature type="region of interest" description="Disordered" evidence="1">
    <location>
        <begin position="160"/>
        <end position="182"/>
    </location>
</feature>
<name>A0AA35YRK3_LACSI</name>
<sequence>MKLKKTPLKVCVTSSVCEAQTTRRHNGLQSVCFSEVRRHKNVCARSSPHRYGIASSKVCKPFNLKKNASFFFLLPPPVLVQPSQKKPSIDRSCSTLQRPPPSQPSSPIKAIDCRLPLRSGVLRFSDHHSRLQQPANNNPRSIDRSYSTLLAAVNQRLPCEATGRKPSPPQLHRRLRPHRDGRKQQWTNEHLKCLLDTCIEEVESVGRKGLSLQKDSWIRLGRVLKEKFGVELTQKQMKNAYDNLKAKYTGWGHPKAASLRTIPLPFPDLCAHLFDGNSATGNFRSYSTQSSSVAGASSCRVPPLQITATPFDAMDDDGVDTSHHEPPPSAASPSAGSPSAASPSAGSPYTSSPYTATPSGNPNKRAKPSTPVAPSASPSASSPDGTSVTADDLAFEMKKALQSLTKGYTIPQCLEKLEVLQLGPTDPLRFVAYHIFGGTMNMREMWMHLPDVPEILRGWHEMTGTSLGVLKDGKIVR</sequence>
<proteinExistence type="predicted"/>
<feature type="compositionally biased region" description="Low complexity" evidence="1">
    <location>
        <begin position="331"/>
        <end position="355"/>
    </location>
</feature>
<evidence type="ECO:0000259" key="2">
    <source>
        <dbReference type="Pfam" id="PF12776"/>
    </source>
</evidence>
<gene>
    <name evidence="3" type="ORF">LSALG_LOCUS18659</name>
</gene>
<organism evidence="3 4">
    <name type="scientific">Lactuca saligna</name>
    <name type="common">Willowleaf lettuce</name>
    <dbReference type="NCBI Taxonomy" id="75948"/>
    <lineage>
        <taxon>Eukaryota</taxon>
        <taxon>Viridiplantae</taxon>
        <taxon>Streptophyta</taxon>
        <taxon>Embryophyta</taxon>
        <taxon>Tracheophyta</taxon>
        <taxon>Spermatophyta</taxon>
        <taxon>Magnoliopsida</taxon>
        <taxon>eudicotyledons</taxon>
        <taxon>Gunneridae</taxon>
        <taxon>Pentapetalae</taxon>
        <taxon>asterids</taxon>
        <taxon>campanulids</taxon>
        <taxon>Asterales</taxon>
        <taxon>Asteraceae</taxon>
        <taxon>Cichorioideae</taxon>
        <taxon>Cichorieae</taxon>
        <taxon>Lactucinae</taxon>
        <taxon>Lactuca</taxon>
    </lineage>
</organism>
<dbReference type="Pfam" id="PF12776">
    <property type="entry name" value="Myb_DNA-bind_3"/>
    <property type="match status" value="1"/>
</dbReference>
<dbReference type="InterPro" id="IPR024752">
    <property type="entry name" value="Myb/SANT-like_dom"/>
</dbReference>
<keyword evidence="4" id="KW-1185">Reference proteome</keyword>
<protein>
    <recommendedName>
        <fullName evidence="2">Myb/SANT-like domain-containing protein</fullName>
    </recommendedName>
</protein>